<evidence type="ECO:0000313" key="5">
    <source>
        <dbReference type="Proteomes" id="UP000321155"/>
    </source>
</evidence>
<reference evidence="2 4" key="1">
    <citation type="submission" date="2015-11" db="EMBL/GenBank/DDBJ databases">
        <title>Complete Genome Sequence of Kocuria flava strain HO-9041.</title>
        <authorList>
            <person name="Zhou M."/>
            <person name="Dai J."/>
        </authorList>
    </citation>
    <scope>NUCLEOTIDE SEQUENCE [LARGE SCALE GENOMIC DNA]</scope>
    <source>
        <strain evidence="2 4">HO-9041</strain>
    </source>
</reference>
<dbReference type="EMBL" id="CP013254">
    <property type="protein sequence ID" value="ALU38994.1"/>
    <property type="molecule type" value="Genomic_DNA"/>
</dbReference>
<reference evidence="3 5" key="2">
    <citation type="submission" date="2019-07" db="EMBL/GenBank/DDBJ databases">
        <title>Whole genome shotgun sequence of Kocuria flava NBRC 107626.</title>
        <authorList>
            <person name="Hosoyama A."/>
            <person name="Uohara A."/>
            <person name="Ohji S."/>
            <person name="Ichikawa N."/>
        </authorList>
    </citation>
    <scope>NUCLEOTIDE SEQUENCE [LARGE SCALE GENOMIC DNA]</scope>
    <source>
        <strain evidence="3 5">NBRC 107626</strain>
    </source>
</reference>
<dbReference type="AlphaFoldDB" id="A0A0U2XKW6"/>
<gene>
    <name evidence="2" type="ORF">AS188_03675</name>
    <name evidence="3" type="ORF">KFL01_07450</name>
</gene>
<evidence type="ECO:0000313" key="4">
    <source>
        <dbReference type="Proteomes" id="UP000057181"/>
    </source>
</evidence>
<keyword evidence="1" id="KW-1133">Transmembrane helix</keyword>
<dbReference type="Proteomes" id="UP000321155">
    <property type="component" value="Unassembled WGS sequence"/>
</dbReference>
<feature type="transmembrane region" description="Helical" evidence="1">
    <location>
        <begin position="20"/>
        <end position="40"/>
    </location>
</feature>
<dbReference type="OrthoDB" id="5023231at2"/>
<evidence type="ECO:0000256" key="1">
    <source>
        <dbReference type="SAM" id="Phobius"/>
    </source>
</evidence>
<keyword evidence="5" id="KW-1185">Reference proteome</keyword>
<evidence type="ECO:0000313" key="3">
    <source>
        <dbReference type="EMBL" id="GEO91439.1"/>
    </source>
</evidence>
<dbReference type="EMBL" id="BJZR01000012">
    <property type="protein sequence ID" value="GEO91439.1"/>
    <property type="molecule type" value="Genomic_DNA"/>
</dbReference>
<keyword evidence="1" id="KW-0812">Transmembrane</keyword>
<protein>
    <submittedName>
        <fullName evidence="2">Uncharacterized protein</fullName>
    </submittedName>
</protein>
<feature type="transmembrane region" description="Helical" evidence="1">
    <location>
        <begin position="47"/>
        <end position="66"/>
    </location>
</feature>
<evidence type="ECO:0000313" key="2">
    <source>
        <dbReference type="EMBL" id="ALU38994.1"/>
    </source>
</evidence>
<name>A0A0U2XKW6_9MICC</name>
<sequence length="104" mass="10770">MTDRNDAHGGTAQHPSEQVAKWLVLAAMALFVVSGTVLLLEAQAFGWAALLFAAAAAVGLSTGTLGDPPRAGSAPVPPVHAIRRYRRDHPGASLGEAIDALRGY</sequence>
<accession>A0A0U2XKW6</accession>
<dbReference type="Proteomes" id="UP000057181">
    <property type="component" value="Chromosome"/>
</dbReference>
<keyword evidence="1" id="KW-0472">Membrane</keyword>
<proteinExistence type="predicted"/>
<organism evidence="2 4">
    <name type="scientific">Kocuria flava</name>
    <dbReference type="NCBI Taxonomy" id="446860"/>
    <lineage>
        <taxon>Bacteria</taxon>
        <taxon>Bacillati</taxon>
        <taxon>Actinomycetota</taxon>
        <taxon>Actinomycetes</taxon>
        <taxon>Micrococcales</taxon>
        <taxon>Micrococcaceae</taxon>
        <taxon>Kocuria</taxon>
    </lineage>
</organism>
<dbReference type="STRING" id="446860.AS188_03675"/>
<dbReference type="KEGG" id="kfv:AS188_03675"/>
<dbReference type="RefSeq" id="WP_058857706.1">
    <property type="nucleotide sequence ID" value="NZ_BJZR01000012.1"/>
</dbReference>